<name>A0A660SM80_UNCW3</name>
<reference evidence="1 2" key="1">
    <citation type="submission" date="2018-06" db="EMBL/GenBank/DDBJ databases">
        <title>Extensive metabolic versatility and redundancy in microbially diverse, dynamic hydrothermal sediments.</title>
        <authorList>
            <person name="Dombrowski N."/>
            <person name="Teske A."/>
            <person name="Baker B.J."/>
        </authorList>
    </citation>
    <scope>NUCLEOTIDE SEQUENCE [LARGE SCALE GENOMIC DNA]</scope>
    <source>
        <strain evidence="1">B36_G15</strain>
    </source>
</reference>
<evidence type="ECO:0008006" key="3">
    <source>
        <dbReference type="Google" id="ProtNLM"/>
    </source>
</evidence>
<proteinExistence type="predicted"/>
<accession>A0A660SM80</accession>
<dbReference type="EMBL" id="QNBE01000014">
    <property type="protein sequence ID" value="RKX71216.1"/>
    <property type="molecule type" value="Genomic_DNA"/>
</dbReference>
<dbReference type="Proteomes" id="UP000268469">
    <property type="component" value="Unassembled WGS sequence"/>
</dbReference>
<protein>
    <recommendedName>
        <fullName evidence="3">STAS/SEC14 domain-containing protein</fullName>
    </recommendedName>
</protein>
<evidence type="ECO:0000313" key="1">
    <source>
        <dbReference type="EMBL" id="RKX71216.1"/>
    </source>
</evidence>
<evidence type="ECO:0000313" key="2">
    <source>
        <dbReference type="Proteomes" id="UP000268469"/>
    </source>
</evidence>
<comment type="caution">
    <text evidence="1">The sequence shown here is derived from an EMBL/GenBank/DDBJ whole genome shotgun (WGS) entry which is preliminary data.</text>
</comment>
<gene>
    <name evidence="1" type="ORF">DRP53_02395</name>
</gene>
<organism evidence="1 2">
    <name type="scientific">candidate division WOR-3 bacterium</name>
    <dbReference type="NCBI Taxonomy" id="2052148"/>
    <lineage>
        <taxon>Bacteria</taxon>
        <taxon>Bacteria division WOR-3</taxon>
    </lineage>
</organism>
<sequence length="137" mass="16214">MDILEYGGMMAIRVDFEYDEERNILFSFDHAELKTKEDVDQFFQIYEEKLRGLNRKVYAISNIDDLKIHPEVAEYYGERVKGFLADFFLGHARYATDYEARVMLRNAYLRAKVPAHIFDTKEEALTAIEEMKGKEQR</sequence>
<dbReference type="AlphaFoldDB" id="A0A660SM80"/>